<dbReference type="InterPro" id="IPR004099">
    <property type="entry name" value="Pyr_nucl-diS_OxRdtase_dimer"/>
</dbReference>
<feature type="binding site" evidence="14">
    <location>
        <position position="309"/>
    </location>
    <ligand>
        <name>FAD</name>
        <dbReference type="ChEBI" id="CHEBI:57692"/>
    </ligand>
</feature>
<dbReference type="InterPro" id="IPR023753">
    <property type="entry name" value="FAD/NAD-binding_dom"/>
</dbReference>
<dbReference type="Pfam" id="PF07992">
    <property type="entry name" value="Pyr_redox_2"/>
    <property type="match status" value="1"/>
</dbReference>
<evidence type="ECO:0000256" key="13">
    <source>
        <dbReference type="PIRSR" id="PIRSR000350-2"/>
    </source>
</evidence>
<evidence type="ECO:0000259" key="18">
    <source>
        <dbReference type="Pfam" id="PF07992"/>
    </source>
</evidence>
<keyword evidence="10" id="KW-1015">Disulfide bond</keyword>
<sequence>MSTYDIIVLGSGPGGYVTAIRASQLGLKTAVIEKESLGGVCLNWGCIPTKALLKSAQVFEYLKHAEDYGLSVKDADKDFDAVVKRSRGVADGMSKGVQFLMKKNKIDVLEGFGTLKAGKNVDVKGKDGKTTEYSAKHIVIATGARSRELPNLPQDGKKVIGYREAMTLKEQPKKMIVVGSGAIGVEFAYFYNSMGTEVTIVEYLPKIVPVEDDDVSKQLERSFKKSGIKIMTSAEVTSVDISGNGVKATVKTKKGEEVLEADIVLSAVGIKTNIENIGLEAVGIATDRDKILVNDFYQTNIPGYYAIGDVTPGQALAHVASAEGILCVEKIAGMHVEALDYGNIPGCTYCSPEIASVGLTEKQAIEKGYEIKVGNFPFSASGKASASGAKEGFVKVIFDAKYGEWLGCHMIGAGVTDMIAEAVLGRKLETTGHEVLKAVHPHPTMSEAVMEAVAAAYGEVIHL</sequence>
<dbReference type="GO" id="GO:0050660">
    <property type="term" value="F:flavin adenine dinucleotide binding"/>
    <property type="evidence" value="ECO:0007669"/>
    <property type="project" value="InterPro"/>
</dbReference>
<feature type="binding site" evidence="14">
    <location>
        <begin position="179"/>
        <end position="186"/>
    </location>
    <ligand>
        <name>NAD(+)</name>
        <dbReference type="ChEBI" id="CHEBI:57540"/>
    </ligand>
</feature>
<evidence type="ECO:0000256" key="2">
    <source>
        <dbReference type="ARBA" id="ARBA00007532"/>
    </source>
</evidence>
<comment type="cofactor">
    <cofactor evidence="14 16">
        <name>FAD</name>
        <dbReference type="ChEBI" id="CHEBI:57692"/>
    </cofactor>
    <text evidence="14 16">Binds 1 FAD per subunit.</text>
</comment>
<dbReference type="InterPro" id="IPR036188">
    <property type="entry name" value="FAD/NAD-bd_sf"/>
</dbReference>
<evidence type="ECO:0000256" key="10">
    <source>
        <dbReference type="ARBA" id="ARBA00023157"/>
    </source>
</evidence>
<keyword evidence="7 14" id="KW-0274">FAD</keyword>
<feature type="binding site" evidence="14">
    <location>
        <position position="113"/>
    </location>
    <ligand>
        <name>FAD</name>
        <dbReference type="ChEBI" id="CHEBI:57692"/>
    </ligand>
</feature>
<dbReference type="GO" id="GO:0004148">
    <property type="term" value="F:dihydrolipoyl dehydrogenase (NADH) activity"/>
    <property type="evidence" value="ECO:0007669"/>
    <property type="project" value="UniProtKB-EC"/>
</dbReference>
<dbReference type="AlphaFoldDB" id="A0A7L4ZH66"/>
<dbReference type="PROSITE" id="PS00076">
    <property type="entry name" value="PYRIDINE_REDOX_1"/>
    <property type="match status" value="1"/>
</dbReference>
<feature type="domain" description="Pyridine nucleotide-disulphide oxidoreductase dimerisation" evidence="17">
    <location>
        <begin position="344"/>
        <end position="452"/>
    </location>
</feature>
<keyword evidence="20" id="KW-1185">Reference proteome</keyword>
<evidence type="ECO:0000256" key="15">
    <source>
        <dbReference type="PIRSR" id="PIRSR000350-4"/>
    </source>
</evidence>
<dbReference type="PANTHER" id="PTHR22912:SF217">
    <property type="entry name" value="DIHYDROLIPOYL DEHYDROGENASE"/>
    <property type="match status" value="1"/>
</dbReference>
<keyword evidence="5" id="KW-0963">Cytoplasm</keyword>
<dbReference type="Gene3D" id="3.50.50.60">
    <property type="entry name" value="FAD/NAD(P)-binding domain"/>
    <property type="match status" value="2"/>
</dbReference>
<evidence type="ECO:0000256" key="4">
    <source>
        <dbReference type="ARBA" id="ARBA00016961"/>
    </source>
</evidence>
<evidence type="ECO:0000256" key="5">
    <source>
        <dbReference type="ARBA" id="ARBA00022490"/>
    </source>
</evidence>
<dbReference type="PRINTS" id="PR00368">
    <property type="entry name" value="FADPNR"/>
</dbReference>
<evidence type="ECO:0000256" key="7">
    <source>
        <dbReference type="ARBA" id="ARBA00022827"/>
    </source>
</evidence>
<feature type="domain" description="FAD/NAD(P)-binding" evidence="18">
    <location>
        <begin position="4"/>
        <end position="324"/>
    </location>
</feature>
<dbReference type="InterPro" id="IPR050151">
    <property type="entry name" value="Class-I_Pyr_Nuc-Dis_Oxidored"/>
</dbReference>
<evidence type="ECO:0000259" key="17">
    <source>
        <dbReference type="Pfam" id="PF02852"/>
    </source>
</evidence>
<dbReference type="Gene3D" id="3.30.390.30">
    <property type="match status" value="1"/>
</dbReference>
<comment type="catalytic activity">
    <reaction evidence="12 16">
        <text>N(6)-[(R)-dihydrolipoyl]-L-lysyl-[protein] + NAD(+) = N(6)-[(R)-lipoyl]-L-lysyl-[protein] + NADH + H(+)</text>
        <dbReference type="Rhea" id="RHEA:15045"/>
        <dbReference type="Rhea" id="RHEA-COMP:10474"/>
        <dbReference type="Rhea" id="RHEA-COMP:10475"/>
        <dbReference type="ChEBI" id="CHEBI:15378"/>
        <dbReference type="ChEBI" id="CHEBI:57540"/>
        <dbReference type="ChEBI" id="CHEBI:57945"/>
        <dbReference type="ChEBI" id="CHEBI:83099"/>
        <dbReference type="ChEBI" id="CHEBI:83100"/>
        <dbReference type="EC" id="1.8.1.4"/>
    </reaction>
</comment>
<proteinExistence type="inferred from homology"/>
<evidence type="ECO:0000256" key="8">
    <source>
        <dbReference type="ARBA" id="ARBA00023002"/>
    </source>
</evidence>
<evidence type="ECO:0000256" key="3">
    <source>
        <dbReference type="ARBA" id="ARBA00012608"/>
    </source>
</evidence>
<dbReference type="InterPro" id="IPR001100">
    <property type="entry name" value="Pyr_nuc-diS_OxRdtase"/>
</dbReference>
<keyword evidence="6 16" id="KW-0285">Flavoprotein</keyword>
<dbReference type="InterPro" id="IPR006258">
    <property type="entry name" value="Lipoamide_DH"/>
</dbReference>
<dbReference type="Pfam" id="PF02852">
    <property type="entry name" value="Pyr_redox_dim"/>
    <property type="match status" value="1"/>
</dbReference>
<feature type="binding site" evidence="14">
    <location>
        <position position="202"/>
    </location>
    <ligand>
        <name>NAD(+)</name>
        <dbReference type="ChEBI" id="CHEBI:57540"/>
    </ligand>
</feature>
<gene>
    <name evidence="19" type="primary">lpdC</name>
    <name evidence="19" type="ORF">IMCC3317_14210</name>
</gene>
<dbReference type="GO" id="GO:0006103">
    <property type="term" value="P:2-oxoglutarate metabolic process"/>
    <property type="evidence" value="ECO:0007669"/>
    <property type="project" value="TreeGrafter"/>
</dbReference>
<keyword evidence="9 14" id="KW-0520">NAD</keyword>
<feature type="disulfide bond" description="Redox-active" evidence="15">
    <location>
        <begin position="41"/>
        <end position="46"/>
    </location>
</feature>
<feature type="active site" description="Proton acceptor" evidence="13">
    <location>
        <position position="442"/>
    </location>
</feature>
<dbReference type="EC" id="1.8.1.4" evidence="3 16"/>
<keyword evidence="8 16" id="KW-0560">Oxidoreductase</keyword>
<name>A0A7L4ZH66_9FLAO</name>
<feature type="binding site" evidence="14">
    <location>
        <position position="269"/>
    </location>
    <ligand>
        <name>NAD(+)</name>
        <dbReference type="ChEBI" id="CHEBI:57540"/>
    </ligand>
</feature>
<dbReference type="SUPFAM" id="SSF51905">
    <property type="entry name" value="FAD/NAD(P)-binding domain"/>
    <property type="match status" value="1"/>
</dbReference>
<dbReference type="InterPro" id="IPR016156">
    <property type="entry name" value="FAD/NAD-linked_Rdtase_dimer_sf"/>
</dbReference>
<evidence type="ECO:0000256" key="12">
    <source>
        <dbReference type="ARBA" id="ARBA00049187"/>
    </source>
</evidence>
<comment type="similarity">
    <text evidence="2 16">Belongs to the class-I pyridine nucleotide-disulfide oxidoreductase family.</text>
</comment>
<dbReference type="RefSeq" id="WP_160128798.1">
    <property type="nucleotide sequence ID" value="NZ_CP019288.1"/>
</dbReference>
<comment type="miscellaneous">
    <text evidence="16">The active site is a redox-active disulfide bond.</text>
</comment>
<dbReference type="InterPro" id="IPR012999">
    <property type="entry name" value="Pyr_OxRdtase_I_AS"/>
</dbReference>
<evidence type="ECO:0000256" key="9">
    <source>
        <dbReference type="ARBA" id="ARBA00023027"/>
    </source>
</evidence>
<dbReference type="SUPFAM" id="SSF55424">
    <property type="entry name" value="FAD/NAD-linked reductases, dimerisation (C-terminal) domain"/>
    <property type="match status" value="1"/>
</dbReference>
<evidence type="ECO:0000256" key="1">
    <source>
        <dbReference type="ARBA" id="ARBA00004496"/>
    </source>
</evidence>
<accession>A0A7L4ZH66</accession>
<feature type="binding site" evidence="14">
    <location>
        <position position="50"/>
    </location>
    <ligand>
        <name>FAD</name>
        <dbReference type="ChEBI" id="CHEBI:57692"/>
    </ligand>
</feature>
<dbReference type="PRINTS" id="PR00411">
    <property type="entry name" value="PNDRDTASEI"/>
</dbReference>
<evidence type="ECO:0000256" key="14">
    <source>
        <dbReference type="PIRSR" id="PIRSR000350-3"/>
    </source>
</evidence>
<evidence type="ECO:0000256" key="16">
    <source>
        <dbReference type="RuleBase" id="RU003692"/>
    </source>
</evidence>
<dbReference type="EMBL" id="CP019288">
    <property type="protein sequence ID" value="QHI36068.1"/>
    <property type="molecule type" value="Genomic_DNA"/>
</dbReference>
<dbReference type="KEGG" id="kan:IMCC3317_14210"/>
<evidence type="ECO:0000256" key="6">
    <source>
        <dbReference type="ARBA" id="ARBA00022630"/>
    </source>
</evidence>
<keyword evidence="11 16" id="KW-0676">Redox-active center</keyword>
<evidence type="ECO:0000313" key="19">
    <source>
        <dbReference type="EMBL" id="QHI36068.1"/>
    </source>
</evidence>
<dbReference type="OrthoDB" id="9800167at2"/>
<keyword evidence="14" id="KW-0547">Nucleotide-binding</keyword>
<dbReference type="PIRSF" id="PIRSF000350">
    <property type="entry name" value="Mercury_reductase_MerA"/>
    <property type="match status" value="1"/>
</dbReference>
<comment type="subcellular location">
    <subcellularLocation>
        <location evidence="1">Cytoplasm</location>
    </subcellularLocation>
</comment>
<dbReference type="Proteomes" id="UP000464657">
    <property type="component" value="Chromosome"/>
</dbReference>
<protein>
    <recommendedName>
        <fullName evidence="4 16">Dihydrolipoyl dehydrogenase</fullName>
        <ecNumber evidence="3 16">1.8.1.4</ecNumber>
    </recommendedName>
</protein>
<dbReference type="FunFam" id="3.30.390.30:FF:000001">
    <property type="entry name" value="Dihydrolipoyl dehydrogenase"/>
    <property type="match status" value="1"/>
</dbReference>
<organism evidence="19 20">
    <name type="scientific">Kordia antarctica</name>
    <dbReference type="NCBI Taxonomy" id="1218801"/>
    <lineage>
        <taxon>Bacteria</taxon>
        <taxon>Pseudomonadati</taxon>
        <taxon>Bacteroidota</taxon>
        <taxon>Flavobacteriia</taxon>
        <taxon>Flavobacteriales</taxon>
        <taxon>Flavobacteriaceae</taxon>
        <taxon>Kordia</taxon>
    </lineage>
</organism>
<dbReference type="GO" id="GO:0005737">
    <property type="term" value="C:cytoplasm"/>
    <property type="evidence" value="ECO:0007669"/>
    <property type="project" value="UniProtKB-SubCell"/>
</dbReference>
<dbReference type="PANTHER" id="PTHR22912">
    <property type="entry name" value="DISULFIDE OXIDOREDUCTASE"/>
    <property type="match status" value="1"/>
</dbReference>
<dbReference type="NCBIfam" id="TIGR01350">
    <property type="entry name" value="lipoamide_DH"/>
    <property type="match status" value="1"/>
</dbReference>
<evidence type="ECO:0000256" key="11">
    <source>
        <dbReference type="ARBA" id="ARBA00023284"/>
    </source>
</evidence>
<evidence type="ECO:0000313" key="20">
    <source>
        <dbReference type="Proteomes" id="UP000464657"/>
    </source>
</evidence>
<reference evidence="19 20" key="1">
    <citation type="journal article" date="2013" name="Int. J. Syst. Evol. Microbiol.">
        <title>Kordia antarctica sp. nov., isolated from Antarctic seawater.</title>
        <authorList>
            <person name="Baek K."/>
            <person name="Choi A."/>
            <person name="Kang I."/>
            <person name="Lee K."/>
            <person name="Cho J.C."/>
        </authorList>
    </citation>
    <scope>NUCLEOTIDE SEQUENCE [LARGE SCALE GENOMIC DNA]</scope>
    <source>
        <strain evidence="19 20">IMCC3317</strain>
    </source>
</reference>